<organism evidence="1 2">
    <name type="scientific">Mycena rosella</name>
    <name type="common">Pink bonnet</name>
    <name type="synonym">Agaricus rosellus</name>
    <dbReference type="NCBI Taxonomy" id="1033263"/>
    <lineage>
        <taxon>Eukaryota</taxon>
        <taxon>Fungi</taxon>
        <taxon>Dikarya</taxon>
        <taxon>Basidiomycota</taxon>
        <taxon>Agaricomycotina</taxon>
        <taxon>Agaricomycetes</taxon>
        <taxon>Agaricomycetidae</taxon>
        <taxon>Agaricales</taxon>
        <taxon>Marasmiineae</taxon>
        <taxon>Mycenaceae</taxon>
        <taxon>Mycena</taxon>
    </lineage>
</organism>
<dbReference type="EMBL" id="JARKIE010000382">
    <property type="protein sequence ID" value="KAJ7648425.1"/>
    <property type="molecule type" value="Genomic_DNA"/>
</dbReference>
<accession>A0AAD7CIZ8</accession>
<dbReference type="PANTHER" id="PTHR38787:SF3">
    <property type="entry name" value="REGULATORY P DOMAIN-CONTAINING PROTEIN"/>
    <property type="match status" value="1"/>
</dbReference>
<sequence>MQLGNDIWGWSATRTSDGVTREFGLIGQFDGTAFVEVLPTGQIAYLGRLPPQSGTAIWRDIKVIGEHAYIGSEAFGHGIQVFDLKCVRLKALMLLDLSLLKSPKEFNIDTDLTAWYYDGLPRGSSHNLVSHAEKNLIIAVGAKPRSDISGLILIDVADPSNPKTVGCTGEVDYVHEYAASRYAYIIAAMH</sequence>
<name>A0AAD7CIZ8_MYCRO</name>
<comment type="caution">
    <text evidence="1">The sequence shown here is derived from an EMBL/GenBank/DDBJ whole genome shotgun (WGS) entry which is preliminary data.</text>
</comment>
<proteinExistence type="predicted"/>
<dbReference type="GO" id="GO:0005576">
    <property type="term" value="C:extracellular region"/>
    <property type="evidence" value="ECO:0007669"/>
    <property type="project" value="TreeGrafter"/>
</dbReference>
<protein>
    <submittedName>
        <fullName evidence="1">Uncharacterized protein</fullName>
    </submittedName>
</protein>
<dbReference type="AlphaFoldDB" id="A0AAD7CIZ8"/>
<evidence type="ECO:0000313" key="1">
    <source>
        <dbReference type="EMBL" id="KAJ7648425.1"/>
    </source>
</evidence>
<dbReference type="PANTHER" id="PTHR38787">
    <property type="entry name" value="REGULATORY P DOMAIN-CONTAINING PROTEIN"/>
    <property type="match status" value="1"/>
</dbReference>
<dbReference type="Proteomes" id="UP001221757">
    <property type="component" value="Unassembled WGS sequence"/>
</dbReference>
<reference evidence="1" key="1">
    <citation type="submission" date="2023-03" db="EMBL/GenBank/DDBJ databases">
        <title>Massive genome expansion in bonnet fungi (Mycena s.s.) driven by repeated elements and novel gene families across ecological guilds.</title>
        <authorList>
            <consortium name="Lawrence Berkeley National Laboratory"/>
            <person name="Harder C.B."/>
            <person name="Miyauchi S."/>
            <person name="Viragh M."/>
            <person name="Kuo A."/>
            <person name="Thoen E."/>
            <person name="Andreopoulos B."/>
            <person name="Lu D."/>
            <person name="Skrede I."/>
            <person name="Drula E."/>
            <person name="Henrissat B."/>
            <person name="Morin E."/>
            <person name="Kohler A."/>
            <person name="Barry K."/>
            <person name="LaButti K."/>
            <person name="Morin E."/>
            <person name="Salamov A."/>
            <person name="Lipzen A."/>
            <person name="Mereny Z."/>
            <person name="Hegedus B."/>
            <person name="Baldrian P."/>
            <person name="Stursova M."/>
            <person name="Weitz H."/>
            <person name="Taylor A."/>
            <person name="Grigoriev I.V."/>
            <person name="Nagy L.G."/>
            <person name="Martin F."/>
            <person name="Kauserud H."/>
        </authorList>
    </citation>
    <scope>NUCLEOTIDE SEQUENCE</scope>
    <source>
        <strain evidence="1">CBHHK067</strain>
    </source>
</reference>
<evidence type="ECO:0000313" key="2">
    <source>
        <dbReference type="Proteomes" id="UP001221757"/>
    </source>
</evidence>
<keyword evidence="2" id="KW-1185">Reference proteome</keyword>
<gene>
    <name evidence="1" type="ORF">B0H17DRAFT_1148104</name>
</gene>